<dbReference type="Pfam" id="PF24101">
    <property type="entry name" value="WHD_GTF3C1"/>
    <property type="match status" value="1"/>
</dbReference>
<feature type="domain" description="B-block binding subunit of TFIIIC" evidence="2">
    <location>
        <begin position="140"/>
        <end position="211"/>
    </location>
</feature>
<feature type="region of interest" description="Disordered" evidence="1">
    <location>
        <begin position="2258"/>
        <end position="2304"/>
    </location>
</feature>
<dbReference type="Pfam" id="PF24538">
    <property type="entry name" value="DUF7599"/>
    <property type="match status" value="1"/>
</dbReference>
<feature type="compositionally biased region" description="Low complexity" evidence="1">
    <location>
        <begin position="2275"/>
        <end position="2296"/>
    </location>
</feature>
<evidence type="ECO:0000259" key="2">
    <source>
        <dbReference type="Pfam" id="PF04182"/>
    </source>
</evidence>
<sequence length="2729" mass="280927">MDALLAVAVEEIGLEGREGCRVESLWELVSARLPVGTITSLPTQLQDVLWGLLLARPADVGVYITGANPAPPPKTTATGRVKKAPPNPMLQYKKLSEHEAKSLSRSQASNDGFRLVASEAVRMSVLGVYELMDTRFPLSDLQLAALEAIGRTRGRGAINADLANRMDVAYRNFYYIVKSLEMRKLIVKNPVVFAPPGVTTTVSSVLHLPRFQPAIKLGPGQMFKTVDAIRGMEVATYVLQDDNLYMRLICSTIAETEERFVVEADLKVVCGFRGKRGHRLWRRMRKKLEDTGYLRMESSNVRGRTVPCVRLMKEWKPPTEAGGEEGPEEAGEGEGEDADEDEEGGPAGAGGGGGGRASTALAEFSLERQLLDVVCGAGPEGILNFDLFRRLGISSKAYGAKLVELIKRHNLEVAVVNRGRVVLNRITAPPPLLRAAGHVRLHDTTLTQLLRYSATGERPTLQLGGPEAGGPRRQGLLPAPPSGAGAVAAAAAKAAVQAAIAAAGATSPGAGPSTAGPGGAAAAAEAEEGASDQDQEPGGGADGGNEDEDGAGGAAAPKEKPAKRRRTGGSAAAAAPAGAAGAIVPVDAAAGGKEKKPHWTKVITLKTEDRLKLLLDYLNNHRFIVRVQVRRLVMEWETAASGRPLPKANAGPDVKTVRRLMERLVSSGRAKMIMVPTAGFLGDARPIETILRPDLEESPALLDEIRRFMAEFERKLRSECCRNALAAKRLRQSGGERVAPLLAPEQVLPPSLLSVVQAAAAEAEAAAAAGPDGDPGALPAPDTGAYGPADANDGEPEDALLRRVADSGVGWAASANPDAEAAAQAQGEVAALPGAAGAAAAARRTPGLGGAAGGAGASSRGGLGLSALRNIDTVGLGRNVMRIGAFEHSQRATANGLIPAKMVRVRLLHFLITKLVGLGGFEGDPAAAAEPEPEVLANMPRGLGSDMYANSAEHGGGRQAFAFGGMGAGAAAANLGPQALTGAVRADRRCVSVRRLWAVMPLSVALQVLGSSCSRPPEELAKLCEGGATLGSLPREVALDVMDSTSVNRLEYLISILRRLRLLEWVVADPAASRRPGNPMGGMYTGKNTGILLNVLGKGVLEIPFDQQYEAPPADSGVDIVTTKISGLGTGNYVEVSLSNAAGLDEYWRRFEEYYKLERAGPSEMAKIKRCFPATTVPEVLSKNVWYGQRLMTAVQWLRLQAGLERIDLSDGSQITGLAAELGLDVDVVARIVYDRRRRQPREGEELVATVAEGGEGGGGAGGGGGRTVLTVTRRVPIRLPRLYVGVRGVTIQGKPAAAADGEVTSLGVQRKRRRSLRTMSPASRERYLMEKAADLEAKAARKAARAAVRAEKEAARAARRNLPPGRRQRRKRAAPGDEGQEEGAAGPEGEQGAAALQRRRLGERKRRKAGERDAEDEGEEGDGEPRRRRKKSKHHAAKEDAAGGAAAAAANWLLLPTPFVDRHARAAPPRAPRGSDSGSDSGDGAGRRAAGSDSEQDDEEGDDGAVPSVRMPSSAAPSRHQRVRWTMSEDRVLMAWFVRHAAERWPRVAWKEGEGVLPYDQLICTRHVRYLKRVYHTHMGRIMDLVKRAFHGRLAMDRVRERRAARQGEYRERLRRRKLGLAPQPPGAPASSTPVAGGGGGGHDGAAPLGRMHPVPDLLALAAATPAPEELAAAAAARAAAKAALAAREAVGADACAAAASRKQRALDVTRAIVGGGANAAAGEGEEAAAELPHTQEPAPAEQAAAAAAEPPTPPPPPAVVLVDPLEAAEQALQHAEEESELQELHCHREALIGEALVLAESLVASIQRRKSQQIREEMQQRGTLSLGARLTTVALAAAMRQAAKRSSLGEVAATAAAATAAEKAAAAVASSAGAVTGRKPVTAPLMALMFSSAAAALPKVATVPRPGMAIAAAMSQLLGLLYHVHAAAAASGAATATAAAWRTPAVVAALADFTRRFPAETKTAALKQLQSRGWLLPPAPKRQLDLTPAYLMRLYGNEMPAGLFGRAATAAARLDRLLAQLRRTQQGPQRAAAAAAANAAEHMEVDGDGEDEAAAADGAAEAQAAQAEELALGAAVGDPERQGAVAVQRGCAVDAARGAVVVECGDSMSSELVAVVLARQAAGWLELLPGPVDSQSEWAGQGTNTGALVTSVKLLITPGPAAAAAATAAAARGDGKAGDSKAAAGEKDEPAATGPVGAAGAAAPAAAAAAPVPIAAPPAIVGTPVVVTPPPAATLDSVPQERSAAGRHQPHHHLLHHHLHHHAHPHRRRDSGSGHAAADDAPAQPPAQSQAQHGWPWPGAYDLPPERPPLFSPAEVATSAAVRAAATAACRAALATEAAAASCPPSILAELMEATAALLGAAGADGLTLAELTTRLEAAASGAGAKPGGGGEGGEGQAGAAGGRGGGGGKVSVALSAPATHHHIALVLRGLEGHGLLRRLGGWEAVHFVAAQHSNSLVTWPAPPPSQAQAQAGEQPQPQPAADGAPAAGAPAEAQAGAVQPPAGEGASTAAEPAASDAAPTTSAAAPAPEDAAPAAAAAAAAGADSMDTAEPDAAPAPQAPQAPLPPERPLRPWVDHTGAVNAKLWAALVTRVLALVMRHPGVPEELLVSHLDTLPPQAARELLHHMAAHGRVAVRTLVVPGAGAGVGGAKAGGGGGAGAPPRRPLLLGGGRASGGAGGGGAVAGAGAGAGAAAAAAVRSGHTHVAVHYFPVIEQYGGERMLLLPPP</sequence>
<feature type="domain" description="GTF3C1 extended winged-helix" evidence="4">
    <location>
        <begin position="603"/>
        <end position="717"/>
    </location>
</feature>
<dbReference type="Pfam" id="PF24658">
    <property type="entry name" value="DUF7647"/>
    <property type="match status" value="1"/>
</dbReference>
<feature type="region of interest" description="Disordered" evidence="1">
    <location>
        <begin position="1606"/>
        <end position="1646"/>
    </location>
</feature>
<feature type="compositionally biased region" description="Low complexity" evidence="1">
    <location>
        <begin position="2469"/>
        <end position="2547"/>
    </location>
</feature>
<feature type="region of interest" description="Disordered" evidence="1">
    <location>
        <begin position="2461"/>
        <end position="2576"/>
    </location>
</feature>
<feature type="region of interest" description="Disordered" evidence="1">
    <location>
        <begin position="2234"/>
        <end position="2253"/>
    </location>
</feature>
<feature type="compositionally biased region" description="Acidic residues" evidence="1">
    <location>
        <begin position="1495"/>
        <end position="1504"/>
    </location>
</feature>
<dbReference type="Pfam" id="PF23704">
    <property type="entry name" value="WHD_GTF3C1_N"/>
    <property type="match status" value="1"/>
</dbReference>
<feature type="compositionally biased region" description="Low complexity" evidence="1">
    <location>
        <begin position="1383"/>
        <end position="1397"/>
    </location>
</feature>
<evidence type="ECO:0000259" key="4">
    <source>
        <dbReference type="Pfam" id="PF24101"/>
    </source>
</evidence>
<feature type="compositionally biased region" description="Basic residues" evidence="1">
    <location>
        <begin position="2258"/>
        <end position="2271"/>
    </location>
</feature>
<feature type="region of interest" description="Disordered" evidence="1">
    <location>
        <begin position="1348"/>
        <end position="1445"/>
    </location>
</feature>
<feature type="compositionally biased region" description="Acidic residues" evidence="1">
    <location>
        <begin position="322"/>
        <end position="344"/>
    </location>
</feature>
<dbReference type="InterPro" id="IPR056428">
    <property type="entry name" value="WH_GTF3C1"/>
</dbReference>
<proteinExistence type="predicted"/>
<reference evidence="8" key="1">
    <citation type="journal article" date="2020" name="bioRxiv">
        <title>Comparative genomics of Chlamydomonas.</title>
        <authorList>
            <person name="Craig R.J."/>
            <person name="Hasan A.R."/>
            <person name="Ness R.W."/>
            <person name="Keightley P.D."/>
        </authorList>
    </citation>
    <scope>NUCLEOTIDE SEQUENCE</scope>
    <source>
        <strain evidence="8">SAG 7.73</strain>
    </source>
</reference>
<dbReference type="Pfam" id="PF04182">
    <property type="entry name" value="B-block_TFIIIC"/>
    <property type="match status" value="1"/>
</dbReference>
<evidence type="ECO:0000259" key="6">
    <source>
        <dbReference type="Pfam" id="PF24657"/>
    </source>
</evidence>
<evidence type="ECO:0000313" key="9">
    <source>
        <dbReference type="Proteomes" id="UP000650467"/>
    </source>
</evidence>
<feature type="compositionally biased region" description="Low complexity" evidence="1">
    <location>
        <begin position="1731"/>
        <end position="1751"/>
    </location>
</feature>
<accession>A0A835T824</accession>
<feature type="region of interest" description="Disordered" evidence="1">
    <location>
        <begin position="1725"/>
        <end position="1762"/>
    </location>
</feature>
<protein>
    <recommendedName>
        <fullName evidence="10">B-block binding subunit of TFIIIC domain-containing protein</fullName>
    </recommendedName>
</protein>
<feature type="compositionally biased region" description="Acidic residues" evidence="1">
    <location>
        <begin position="525"/>
        <end position="535"/>
    </location>
</feature>
<feature type="compositionally biased region" description="Pro residues" evidence="1">
    <location>
        <begin position="2560"/>
        <end position="2570"/>
    </location>
</feature>
<feature type="domain" description="DUF7646" evidence="6">
    <location>
        <begin position="356"/>
        <end position="427"/>
    </location>
</feature>
<feature type="compositionally biased region" description="Low complexity" evidence="1">
    <location>
        <begin position="766"/>
        <end position="785"/>
    </location>
</feature>
<dbReference type="OrthoDB" id="546533at2759"/>
<feature type="domain" description="DUF7599" evidence="5">
    <location>
        <begin position="240"/>
        <end position="320"/>
    </location>
</feature>
<feature type="compositionally biased region" description="Basic residues" evidence="1">
    <location>
        <begin position="1398"/>
        <end position="1410"/>
    </location>
</feature>
<keyword evidence="9" id="KW-1185">Reference proteome</keyword>
<dbReference type="GO" id="GO:0005737">
    <property type="term" value="C:cytoplasm"/>
    <property type="evidence" value="ECO:0007669"/>
    <property type="project" value="TreeGrafter"/>
</dbReference>
<feature type="region of interest" description="Disordered" evidence="1">
    <location>
        <begin position="314"/>
        <end position="356"/>
    </location>
</feature>
<dbReference type="InterPro" id="IPR056020">
    <property type="entry name" value="DUF7599"/>
</dbReference>
<feature type="compositionally biased region" description="Gly residues" evidence="1">
    <location>
        <begin position="2387"/>
        <end position="2412"/>
    </location>
</feature>
<feature type="compositionally biased region" description="Gly residues" evidence="1">
    <location>
        <begin position="345"/>
        <end position="356"/>
    </location>
</feature>
<dbReference type="PANTHER" id="PTHR16306">
    <property type="entry name" value="TRANSLIN-ASSOCIATED FACTOR X-INTERACTING PROTEIN 1"/>
    <property type="match status" value="1"/>
</dbReference>
<feature type="compositionally biased region" description="Basic and acidic residues" evidence="1">
    <location>
        <begin position="2177"/>
        <end position="2192"/>
    </location>
</feature>
<feature type="region of interest" description="Disordered" evidence="1">
    <location>
        <begin position="2177"/>
        <end position="2199"/>
    </location>
</feature>
<feature type="region of interest" description="Disordered" evidence="1">
    <location>
        <begin position="457"/>
        <end position="483"/>
    </location>
</feature>
<dbReference type="Pfam" id="PF24657">
    <property type="entry name" value="DUF7646"/>
    <property type="match status" value="1"/>
</dbReference>
<feature type="compositionally biased region" description="Acidic residues" evidence="1">
    <location>
        <begin position="1414"/>
        <end position="1423"/>
    </location>
</feature>
<feature type="region of interest" description="Disordered" evidence="1">
    <location>
        <begin position="1465"/>
        <end position="1523"/>
    </location>
</feature>
<evidence type="ECO:0000313" key="8">
    <source>
        <dbReference type="EMBL" id="KAG2439156.1"/>
    </source>
</evidence>
<dbReference type="InterPro" id="IPR056467">
    <property type="entry name" value="eWH_GTF3C1"/>
</dbReference>
<dbReference type="InterPro" id="IPR007309">
    <property type="entry name" value="TFIIIC_Bblock-bd"/>
</dbReference>
<evidence type="ECO:0000259" key="7">
    <source>
        <dbReference type="Pfam" id="PF24658"/>
    </source>
</evidence>
<gene>
    <name evidence="8" type="ORF">HXX76_004523</name>
</gene>
<feature type="region of interest" description="Disordered" evidence="1">
    <location>
        <begin position="505"/>
        <end position="576"/>
    </location>
</feature>
<dbReference type="Proteomes" id="UP000650467">
    <property type="component" value="Unassembled WGS sequence"/>
</dbReference>
<name>A0A835T824_CHLIN</name>
<organism evidence="8 9">
    <name type="scientific">Chlamydomonas incerta</name>
    <dbReference type="NCBI Taxonomy" id="51695"/>
    <lineage>
        <taxon>Eukaryota</taxon>
        <taxon>Viridiplantae</taxon>
        <taxon>Chlorophyta</taxon>
        <taxon>core chlorophytes</taxon>
        <taxon>Chlorophyceae</taxon>
        <taxon>CS clade</taxon>
        <taxon>Chlamydomonadales</taxon>
        <taxon>Chlamydomonadaceae</taxon>
        <taxon>Chlamydomonas</taxon>
    </lineage>
</organism>
<evidence type="ECO:0000259" key="5">
    <source>
        <dbReference type="Pfam" id="PF24538"/>
    </source>
</evidence>
<feature type="domain" description="General transcription factor 3C polypeptide 1 winged-helix" evidence="3">
    <location>
        <begin position="1"/>
        <end position="129"/>
    </location>
</feature>
<evidence type="ECO:0000259" key="3">
    <source>
        <dbReference type="Pfam" id="PF23704"/>
    </source>
</evidence>
<evidence type="ECO:0008006" key="10">
    <source>
        <dbReference type="Google" id="ProtNLM"/>
    </source>
</evidence>
<feature type="compositionally biased region" description="Basic residues" evidence="1">
    <location>
        <begin position="1427"/>
        <end position="1437"/>
    </location>
</feature>
<feature type="compositionally biased region" description="Low complexity" evidence="1">
    <location>
        <begin position="1467"/>
        <end position="1494"/>
    </location>
</feature>
<evidence type="ECO:0000256" key="1">
    <source>
        <dbReference type="SAM" id="MobiDB-lite"/>
    </source>
</evidence>
<feature type="compositionally biased region" description="Low complexity" evidence="1">
    <location>
        <begin position="505"/>
        <end position="524"/>
    </location>
</feature>
<dbReference type="PANTHER" id="PTHR16306:SF0">
    <property type="entry name" value="TRANSLIN-ASSOCIATED FACTOR X-INTERACTING PROTEIN 1"/>
    <property type="match status" value="1"/>
</dbReference>
<dbReference type="EMBL" id="JAEHOC010000008">
    <property type="protein sequence ID" value="KAG2439156.1"/>
    <property type="molecule type" value="Genomic_DNA"/>
</dbReference>
<dbReference type="InterPro" id="IPR056064">
    <property type="entry name" value="DUF7647"/>
</dbReference>
<feature type="region of interest" description="Disordered" evidence="1">
    <location>
        <begin position="2383"/>
        <end position="2415"/>
    </location>
</feature>
<comment type="caution">
    <text evidence="8">The sequence shown here is derived from an EMBL/GenBank/DDBJ whole genome shotgun (WGS) entry which is preliminary data.</text>
</comment>
<feature type="region of interest" description="Disordered" evidence="1">
    <location>
        <begin position="766"/>
        <end position="795"/>
    </location>
</feature>
<feature type="domain" description="DUF7647" evidence="7">
    <location>
        <begin position="996"/>
        <end position="1186"/>
    </location>
</feature>
<dbReference type="InterPro" id="IPR056063">
    <property type="entry name" value="DUF7646"/>
</dbReference>